<reference evidence="2" key="1">
    <citation type="submission" date="2008-03" db="EMBL/GenBank/DDBJ databases">
        <title>Complete sequence of Thermoproteus neutrophilus V24Sta.</title>
        <authorList>
            <consortium name="US DOE Joint Genome Institute"/>
            <person name="Copeland A."/>
            <person name="Lucas S."/>
            <person name="Lapidus A."/>
            <person name="Glavina del Rio T."/>
            <person name="Dalin E."/>
            <person name="Tice H."/>
            <person name="Bruce D."/>
            <person name="Goodwin L."/>
            <person name="Pitluck S."/>
            <person name="Sims D."/>
            <person name="Brettin T."/>
            <person name="Detter J.C."/>
            <person name="Han C."/>
            <person name="Kuske C.R."/>
            <person name="Schmutz J."/>
            <person name="Larimer F."/>
            <person name="Land M."/>
            <person name="Hauser L."/>
            <person name="Kyrpides N."/>
            <person name="Mikhailova N."/>
            <person name="Biddle J.F."/>
            <person name="Zhang Z."/>
            <person name="Fitz-Gibbon S.T."/>
            <person name="Lowe T.M."/>
            <person name="Saltikov C."/>
            <person name="House C.H."/>
            <person name="Richardson P."/>
        </authorList>
    </citation>
    <scope>NUCLEOTIDE SEQUENCE [LARGE SCALE GENOMIC DNA]</scope>
    <source>
        <strain evidence="2">V24Sta</strain>
    </source>
</reference>
<dbReference type="EMBL" id="CP001014">
    <property type="protein sequence ID" value="ACB40700.1"/>
    <property type="molecule type" value="Genomic_DNA"/>
</dbReference>
<dbReference type="STRING" id="444157.Tneu_1782"/>
<dbReference type="Pfam" id="PF00809">
    <property type="entry name" value="Pterin_bind"/>
    <property type="match status" value="2"/>
</dbReference>
<dbReference type="eggNOG" id="arCOG01978">
    <property type="taxonomic scope" value="Archaea"/>
</dbReference>
<dbReference type="InterPro" id="IPR045031">
    <property type="entry name" value="DHP_synth-like"/>
</dbReference>
<dbReference type="RefSeq" id="WP_012351119.1">
    <property type="nucleotide sequence ID" value="NC_010525.1"/>
</dbReference>
<evidence type="ECO:0000313" key="3">
    <source>
        <dbReference type="Proteomes" id="UP000001694"/>
    </source>
</evidence>
<dbReference type="EC" id="2.5.1.15" evidence="2"/>
<keyword evidence="2" id="KW-0808">Transferase</keyword>
<dbReference type="GeneID" id="6165182"/>
<dbReference type="PROSITE" id="PS50972">
    <property type="entry name" value="PTERIN_BINDING"/>
    <property type="match status" value="1"/>
</dbReference>
<evidence type="ECO:0000259" key="1">
    <source>
        <dbReference type="PROSITE" id="PS50972"/>
    </source>
</evidence>
<gene>
    <name evidence="2" type="ordered locus">Tneu_1782</name>
</gene>
<name>B1YB00_PYRNV</name>
<dbReference type="GO" id="GO:0046654">
    <property type="term" value="P:tetrahydrofolate biosynthetic process"/>
    <property type="evidence" value="ECO:0007669"/>
    <property type="project" value="TreeGrafter"/>
</dbReference>
<proteinExistence type="predicted"/>
<dbReference type="Proteomes" id="UP000001694">
    <property type="component" value="Chromosome"/>
</dbReference>
<dbReference type="KEGG" id="tne:Tneu_1782"/>
<keyword evidence="3" id="KW-1185">Reference proteome</keyword>
<dbReference type="InterPro" id="IPR011005">
    <property type="entry name" value="Dihydropteroate_synth-like_sf"/>
</dbReference>
<dbReference type="PANTHER" id="PTHR20941">
    <property type="entry name" value="FOLATE SYNTHESIS PROTEINS"/>
    <property type="match status" value="1"/>
</dbReference>
<dbReference type="SUPFAM" id="SSF51717">
    <property type="entry name" value="Dihydropteroate synthetase-like"/>
    <property type="match status" value="1"/>
</dbReference>
<accession>B1YB00</accession>
<organism evidence="2 3">
    <name type="scientific">Pyrobaculum neutrophilum (strain DSM 2338 / JCM 9278 / NBRC 100436 / V24Sta)</name>
    <name type="common">Thermoproteus neutrophilus</name>
    <dbReference type="NCBI Taxonomy" id="444157"/>
    <lineage>
        <taxon>Archaea</taxon>
        <taxon>Thermoproteota</taxon>
        <taxon>Thermoprotei</taxon>
        <taxon>Thermoproteales</taxon>
        <taxon>Thermoproteaceae</taxon>
        <taxon>Pyrobaculum</taxon>
    </lineage>
</organism>
<dbReference type="GO" id="GO:0004156">
    <property type="term" value="F:dihydropteroate synthase activity"/>
    <property type="evidence" value="ECO:0007669"/>
    <property type="project" value="UniProtKB-EC"/>
</dbReference>
<evidence type="ECO:0000313" key="2">
    <source>
        <dbReference type="EMBL" id="ACB40700.1"/>
    </source>
</evidence>
<sequence length="310" mass="34114">MDKIEGELGGVKLGDGRPVRIMAVLNISPESFYKGSVALQNALERALELEKHSDIIDVGAMSTAPYLDSWIPPEKELERLKAVLPELVKNLKVPVSVDTYRPQVAAYALKAGASIINDVTGGKLYPDICRIVADHGASAVLVARERAARPGADPVARVLDALRESLEHFEKCGVDPRRVAVDPGIGFPLLPPRDEPHTVRGEYRHGDERWPWWRWDLYLVAKLERLRALGRPILVGVSRKSFLRRIAGVESPDEVLPASLAAEVAAVLHGAHAVRTHNPRETRQAVQLAQRLVELLQEGQDGVGELPRLV</sequence>
<protein>
    <submittedName>
        <fullName evidence="2">Dihydropteroate synthase</fullName>
        <ecNumber evidence="2">2.5.1.15</ecNumber>
    </submittedName>
</protein>
<dbReference type="PANTHER" id="PTHR20941:SF1">
    <property type="entry name" value="FOLIC ACID SYNTHESIS PROTEIN FOL1"/>
    <property type="match status" value="1"/>
</dbReference>
<dbReference type="HOGENOM" id="CLU_008023_0_2_2"/>
<dbReference type="AlphaFoldDB" id="B1YB00"/>
<feature type="domain" description="Pterin-binding" evidence="1">
    <location>
        <begin position="19"/>
        <end position="287"/>
    </location>
</feature>
<dbReference type="InterPro" id="IPR000489">
    <property type="entry name" value="Pterin-binding_dom"/>
</dbReference>
<dbReference type="Gene3D" id="3.20.20.20">
    <property type="entry name" value="Dihydropteroate synthase-like"/>
    <property type="match status" value="1"/>
</dbReference>